<organism evidence="1 2">
    <name type="scientific">Aminicella lysinilytica</name>
    <dbReference type="NCBI Taxonomy" id="433323"/>
    <lineage>
        <taxon>Bacteria</taxon>
        <taxon>Bacillati</taxon>
        <taxon>Bacillota</taxon>
        <taxon>Clostridia</taxon>
        <taxon>Peptostreptococcales</taxon>
        <taxon>Anaerovoracaceae</taxon>
        <taxon>Aminicella</taxon>
    </lineage>
</organism>
<comment type="caution">
    <text evidence="1">The sequence shown here is derived from an EMBL/GenBank/DDBJ whole genome shotgun (WGS) entry which is preliminary data.</text>
</comment>
<reference evidence="1 2" key="1">
    <citation type="submission" date="2019-03" db="EMBL/GenBank/DDBJ databases">
        <title>Genomic Encyclopedia of Type Strains, Phase IV (KMG-IV): sequencing the most valuable type-strain genomes for metagenomic binning, comparative biology and taxonomic classification.</title>
        <authorList>
            <person name="Goeker M."/>
        </authorList>
    </citation>
    <scope>NUCLEOTIDE SEQUENCE [LARGE SCALE GENOMIC DNA]</scope>
    <source>
        <strain evidence="1 2">DSM 28287</strain>
    </source>
</reference>
<dbReference type="Proteomes" id="UP000295500">
    <property type="component" value="Unassembled WGS sequence"/>
</dbReference>
<dbReference type="CDD" id="cd00093">
    <property type="entry name" value="HTH_XRE"/>
    <property type="match status" value="1"/>
</dbReference>
<dbReference type="AlphaFoldDB" id="A0A4R6PYA1"/>
<dbReference type="RefSeq" id="WP_133529256.1">
    <property type="nucleotide sequence ID" value="NZ_SNXO01000052.1"/>
</dbReference>
<dbReference type="OrthoDB" id="2738at2"/>
<proteinExistence type="predicted"/>
<evidence type="ECO:0000313" key="2">
    <source>
        <dbReference type="Proteomes" id="UP000295500"/>
    </source>
</evidence>
<protein>
    <recommendedName>
        <fullName evidence="3">Helix-turn-helix protein</fullName>
    </recommendedName>
</protein>
<accession>A0A4R6PYA1</accession>
<gene>
    <name evidence="1" type="ORF">EV211_1522</name>
</gene>
<dbReference type="EMBL" id="SNXO01000052">
    <property type="protein sequence ID" value="TDP47699.1"/>
    <property type="molecule type" value="Genomic_DNA"/>
</dbReference>
<evidence type="ECO:0000313" key="1">
    <source>
        <dbReference type="EMBL" id="TDP47699.1"/>
    </source>
</evidence>
<dbReference type="InterPro" id="IPR001387">
    <property type="entry name" value="Cro/C1-type_HTH"/>
</dbReference>
<sequence length="577" mass="65612">MNFAEILNEYIVDLDCSAKDLAEASGLSGAVISRYRSGERQPEFASDQIEKLITGITALAEEKQAADITRDSVISAFATALGNIQYDYSKLVANLNTLISVLGISTTELSRALNFDASFLSRIRSGQRRPADTEAFITGVCAYIVRRYPGENELSAIADLTGADISEIASNEDRLEKLGLWLSSGIADPPDYMSDFLRTLDDFDLDEYIRSIHFDELKVPTMPFQLPTSKRYYGIEEMKQGELDFFKSTVLSKSAEPVFMCSDMPMEDMAEDVDFGKKWMFAIAMTLKKGLHLNIIHNVDRPLKEMMLGLQSWIPIYMTGQVSPYYLKGVQNSVYCHFNYVSGSVALSGECINGFHNDGKYYLTRNKDEVAYYKKKTAGLLSKATPLMDIYRKNNEVAFNTFLKTDMEAGGARHNMLSSLPLYTISEEVLSEILKRHFLFDIDGERILAAVRQQKKYVEILLEKDTMVDEIPEISESEFEKHPMVVSLSSIFYDNEITYTYDEYLEHLELTRAYAEAHENYSIKLNKELAFRNIQITMHKGKWVMISKNKAPAIHFVIRHSKMVEAFKNFTVPVFEE</sequence>
<name>A0A4R6PYA1_9FIRM</name>
<keyword evidence="2" id="KW-1185">Reference proteome</keyword>
<evidence type="ECO:0008006" key="3">
    <source>
        <dbReference type="Google" id="ProtNLM"/>
    </source>
</evidence>